<reference evidence="3 4" key="1">
    <citation type="journal article" date="2022" name="Allergy">
        <title>Genome assembly and annotation of Periplaneta americana reveal a comprehensive cockroach allergen profile.</title>
        <authorList>
            <person name="Wang L."/>
            <person name="Xiong Q."/>
            <person name="Saelim N."/>
            <person name="Wang L."/>
            <person name="Nong W."/>
            <person name="Wan A.T."/>
            <person name="Shi M."/>
            <person name="Liu X."/>
            <person name="Cao Q."/>
            <person name="Hui J.H.L."/>
            <person name="Sookrung N."/>
            <person name="Leung T.F."/>
            <person name="Tungtrongchitr A."/>
            <person name="Tsui S.K.W."/>
        </authorList>
    </citation>
    <scope>NUCLEOTIDE SEQUENCE [LARGE SCALE GENOMIC DNA]</scope>
    <source>
        <strain evidence="3">PWHHKU_190912</strain>
    </source>
</reference>
<evidence type="ECO:0000313" key="4">
    <source>
        <dbReference type="Proteomes" id="UP001148838"/>
    </source>
</evidence>
<dbReference type="InterPro" id="IPR007889">
    <property type="entry name" value="HTH_Psq"/>
</dbReference>
<comment type="subcellular location">
    <subcellularLocation>
        <location evidence="1">Nucleus</location>
    </subcellularLocation>
</comment>
<name>A0ABQ8S579_PERAM</name>
<evidence type="ECO:0000256" key="1">
    <source>
        <dbReference type="ARBA" id="ARBA00004123"/>
    </source>
</evidence>
<dbReference type="Pfam" id="PF05225">
    <property type="entry name" value="HTH_psq"/>
    <property type="match status" value="1"/>
</dbReference>
<comment type="caution">
    <text evidence="3">The sequence shown here is derived from an EMBL/GenBank/DDBJ whole genome shotgun (WGS) entry which is preliminary data.</text>
</comment>
<dbReference type="Proteomes" id="UP001148838">
    <property type="component" value="Unassembled WGS sequence"/>
</dbReference>
<keyword evidence="4" id="KW-1185">Reference proteome</keyword>
<accession>A0ABQ8S579</accession>
<evidence type="ECO:0000313" key="3">
    <source>
        <dbReference type="EMBL" id="KAJ4429055.1"/>
    </source>
</evidence>
<dbReference type="SUPFAM" id="SSF46689">
    <property type="entry name" value="Homeodomain-like"/>
    <property type="match status" value="1"/>
</dbReference>
<protein>
    <recommendedName>
        <fullName evidence="2">HTH psq-type domain-containing protein</fullName>
    </recommendedName>
</protein>
<sequence length="74" mass="7860">MDKGEYGTALSALKNGDMGQNAAARTYSVPKATLQRHIYGANTSAVNGNKVVGSLSNLPPHVEEETESHTVFLN</sequence>
<gene>
    <name evidence="3" type="ORF">ANN_26051</name>
</gene>
<dbReference type="Gene3D" id="1.10.10.60">
    <property type="entry name" value="Homeodomain-like"/>
    <property type="match status" value="1"/>
</dbReference>
<organism evidence="3 4">
    <name type="scientific">Periplaneta americana</name>
    <name type="common">American cockroach</name>
    <name type="synonym">Blatta americana</name>
    <dbReference type="NCBI Taxonomy" id="6978"/>
    <lineage>
        <taxon>Eukaryota</taxon>
        <taxon>Metazoa</taxon>
        <taxon>Ecdysozoa</taxon>
        <taxon>Arthropoda</taxon>
        <taxon>Hexapoda</taxon>
        <taxon>Insecta</taxon>
        <taxon>Pterygota</taxon>
        <taxon>Neoptera</taxon>
        <taxon>Polyneoptera</taxon>
        <taxon>Dictyoptera</taxon>
        <taxon>Blattodea</taxon>
        <taxon>Blattoidea</taxon>
        <taxon>Blattidae</taxon>
        <taxon>Blattinae</taxon>
        <taxon>Periplaneta</taxon>
    </lineage>
</organism>
<evidence type="ECO:0000259" key="2">
    <source>
        <dbReference type="Pfam" id="PF05225"/>
    </source>
</evidence>
<dbReference type="InterPro" id="IPR009057">
    <property type="entry name" value="Homeodomain-like_sf"/>
</dbReference>
<feature type="domain" description="HTH psq-type" evidence="2">
    <location>
        <begin position="9"/>
        <end position="43"/>
    </location>
</feature>
<dbReference type="EMBL" id="JAJSOF020000036">
    <property type="protein sequence ID" value="KAJ4429055.1"/>
    <property type="molecule type" value="Genomic_DNA"/>
</dbReference>
<proteinExistence type="predicted"/>